<organism evidence="2">
    <name type="scientific">Drosophila sechellia</name>
    <name type="common">Fruit fly</name>
    <dbReference type="NCBI Taxonomy" id="7238"/>
    <lineage>
        <taxon>Eukaryota</taxon>
        <taxon>Metazoa</taxon>
        <taxon>Ecdysozoa</taxon>
        <taxon>Arthropoda</taxon>
        <taxon>Hexapoda</taxon>
        <taxon>Insecta</taxon>
        <taxon>Pterygota</taxon>
        <taxon>Neoptera</taxon>
        <taxon>Endopterygota</taxon>
        <taxon>Diptera</taxon>
        <taxon>Brachycera</taxon>
        <taxon>Muscomorpha</taxon>
        <taxon>Ephydroidea</taxon>
        <taxon>Drosophilidae</taxon>
        <taxon>Drosophila</taxon>
        <taxon>Sophophora</taxon>
    </lineage>
</organism>
<proteinExistence type="predicted"/>
<evidence type="ECO:0000313" key="2">
    <source>
        <dbReference type="Proteomes" id="UP000001292"/>
    </source>
</evidence>
<dbReference type="HOGENOM" id="CLU_1449169_0_0_1"/>
<reference evidence="1 2" key="1">
    <citation type="journal article" date="2007" name="Nature">
        <title>Evolution of genes and genomes on the Drosophila phylogeny.</title>
        <authorList>
            <consortium name="Drosophila 12 Genomes Consortium"/>
            <person name="Clark A.G."/>
            <person name="Eisen M.B."/>
            <person name="Smith D.R."/>
            <person name="Bergman C.M."/>
            <person name="Oliver B."/>
            <person name="Markow T.A."/>
            <person name="Kaufman T.C."/>
            <person name="Kellis M."/>
            <person name="Gelbart W."/>
            <person name="Iyer V.N."/>
            <person name="Pollard D.A."/>
            <person name="Sackton T.B."/>
            <person name="Larracuente A.M."/>
            <person name="Singh N.D."/>
            <person name="Abad J.P."/>
            <person name="Abt D.N."/>
            <person name="Adryan B."/>
            <person name="Aguade M."/>
            <person name="Akashi H."/>
            <person name="Anderson W.W."/>
            <person name="Aquadro C.F."/>
            <person name="Ardell D.H."/>
            <person name="Arguello R."/>
            <person name="Artieri C.G."/>
            <person name="Barbash D.A."/>
            <person name="Barker D."/>
            <person name="Barsanti P."/>
            <person name="Batterham P."/>
            <person name="Batzoglou S."/>
            <person name="Begun D."/>
            <person name="Bhutkar A."/>
            <person name="Blanco E."/>
            <person name="Bosak S.A."/>
            <person name="Bradley R.K."/>
            <person name="Brand A.D."/>
            <person name="Brent M.R."/>
            <person name="Brooks A.N."/>
            <person name="Brown R.H."/>
            <person name="Butlin R.K."/>
            <person name="Caggese C."/>
            <person name="Calvi B.R."/>
            <person name="Bernardo de Carvalho A."/>
            <person name="Caspi A."/>
            <person name="Castrezana S."/>
            <person name="Celniker S.E."/>
            <person name="Chang J.L."/>
            <person name="Chapple C."/>
            <person name="Chatterji S."/>
            <person name="Chinwalla A."/>
            <person name="Civetta A."/>
            <person name="Clifton S.W."/>
            <person name="Comeron J.M."/>
            <person name="Costello J.C."/>
            <person name="Coyne J.A."/>
            <person name="Daub J."/>
            <person name="David R.G."/>
            <person name="Delcher A.L."/>
            <person name="Delehaunty K."/>
            <person name="Do C.B."/>
            <person name="Ebling H."/>
            <person name="Edwards K."/>
            <person name="Eickbush T."/>
            <person name="Evans J.D."/>
            <person name="Filipski A."/>
            <person name="Findeiss S."/>
            <person name="Freyhult E."/>
            <person name="Fulton L."/>
            <person name="Fulton R."/>
            <person name="Garcia A.C."/>
            <person name="Gardiner A."/>
            <person name="Garfield D.A."/>
            <person name="Garvin B.E."/>
            <person name="Gibson G."/>
            <person name="Gilbert D."/>
            <person name="Gnerre S."/>
            <person name="Godfrey J."/>
            <person name="Good R."/>
            <person name="Gotea V."/>
            <person name="Gravely B."/>
            <person name="Greenberg A.J."/>
            <person name="Griffiths-Jones S."/>
            <person name="Gross S."/>
            <person name="Guigo R."/>
            <person name="Gustafson E.A."/>
            <person name="Haerty W."/>
            <person name="Hahn M.W."/>
            <person name="Halligan D.L."/>
            <person name="Halpern A.L."/>
            <person name="Halter G.M."/>
            <person name="Han M.V."/>
            <person name="Heger A."/>
            <person name="Hillier L."/>
            <person name="Hinrichs A.S."/>
            <person name="Holmes I."/>
            <person name="Hoskins R.A."/>
            <person name="Hubisz M.J."/>
            <person name="Hultmark D."/>
            <person name="Huntley M.A."/>
            <person name="Jaffe D.B."/>
            <person name="Jagadeeshan S."/>
            <person name="Jeck W.R."/>
            <person name="Johnson J."/>
            <person name="Jones C.D."/>
            <person name="Jordan W.C."/>
            <person name="Karpen G.H."/>
            <person name="Kataoka E."/>
            <person name="Keightley P.D."/>
            <person name="Kheradpour P."/>
            <person name="Kirkness E.F."/>
            <person name="Koerich L.B."/>
            <person name="Kristiansen K."/>
            <person name="Kudrna D."/>
            <person name="Kulathinal R.J."/>
            <person name="Kumar S."/>
            <person name="Kwok R."/>
            <person name="Lander E."/>
            <person name="Langley C.H."/>
            <person name="Lapoint R."/>
            <person name="Lazzaro B.P."/>
            <person name="Lee S.J."/>
            <person name="Levesque L."/>
            <person name="Li R."/>
            <person name="Lin C.F."/>
            <person name="Lin M.F."/>
            <person name="Lindblad-Toh K."/>
            <person name="Llopart A."/>
            <person name="Long M."/>
            <person name="Low L."/>
            <person name="Lozovsky E."/>
            <person name="Lu J."/>
            <person name="Luo M."/>
            <person name="Machado C.A."/>
            <person name="Makalowski W."/>
            <person name="Marzo M."/>
            <person name="Matsuda M."/>
            <person name="Matzkin L."/>
            <person name="McAllister B."/>
            <person name="McBride C.S."/>
            <person name="McKernan B."/>
            <person name="McKernan K."/>
            <person name="Mendez-Lago M."/>
            <person name="Minx P."/>
            <person name="Mollenhauer M.U."/>
            <person name="Montooth K."/>
            <person name="Mount S.M."/>
            <person name="Mu X."/>
            <person name="Myers E."/>
            <person name="Negre B."/>
            <person name="Newfeld S."/>
            <person name="Nielsen R."/>
            <person name="Noor M.A."/>
            <person name="O'Grady P."/>
            <person name="Pachter L."/>
            <person name="Papaceit M."/>
            <person name="Parisi M.J."/>
            <person name="Parisi M."/>
            <person name="Parts L."/>
            <person name="Pedersen J.S."/>
            <person name="Pesole G."/>
            <person name="Phillippy A.M."/>
            <person name="Ponting C.P."/>
            <person name="Pop M."/>
            <person name="Porcelli D."/>
            <person name="Powell J.R."/>
            <person name="Prohaska S."/>
            <person name="Pruitt K."/>
            <person name="Puig M."/>
            <person name="Quesneville H."/>
            <person name="Ram K.R."/>
            <person name="Rand D."/>
            <person name="Rasmussen M.D."/>
            <person name="Reed L.K."/>
            <person name="Reenan R."/>
            <person name="Reily A."/>
            <person name="Remington K.A."/>
            <person name="Rieger T.T."/>
            <person name="Ritchie M.G."/>
            <person name="Robin C."/>
            <person name="Rogers Y.H."/>
            <person name="Rohde C."/>
            <person name="Rozas J."/>
            <person name="Rubenfield M.J."/>
            <person name="Ruiz A."/>
            <person name="Russo S."/>
            <person name="Salzberg S.L."/>
            <person name="Sanchez-Gracia A."/>
            <person name="Saranga D.J."/>
            <person name="Sato H."/>
            <person name="Schaeffer S.W."/>
            <person name="Schatz M.C."/>
            <person name="Schlenke T."/>
            <person name="Schwartz R."/>
            <person name="Segarra C."/>
            <person name="Singh R.S."/>
            <person name="Sirot L."/>
            <person name="Sirota M."/>
            <person name="Sisneros N.B."/>
            <person name="Smith C.D."/>
            <person name="Smith T.F."/>
            <person name="Spieth J."/>
            <person name="Stage D.E."/>
            <person name="Stark A."/>
            <person name="Stephan W."/>
            <person name="Strausberg R.L."/>
            <person name="Strempel S."/>
            <person name="Sturgill D."/>
            <person name="Sutton G."/>
            <person name="Sutton G.G."/>
            <person name="Tao W."/>
            <person name="Teichmann S."/>
            <person name="Tobari Y.N."/>
            <person name="Tomimura Y."/>
            <person name="Tsolas J.M."/>
            <person name="Valente V.L."/>
            <person name="Venter E."/>
            <person name="Venter J.C."/>
            <person name="Vicario S."/>
            <person name="Vieira F.G."/>
            <person name="Vilella A.J."/>
            <person name="Villasante A."/>
            <person name="Walenz B."/>
            <person name="Wang J."/>
            <person name="Wasserman M."/>
            <person name="Watts T."/>
            <person name="Wilson D."/>
            <person name="Wilson R.K."/>
            <person name="Wing R.A."/>
            <person name="Wolfner M.F."/>
            <person name="Wong A."/>
            <person name="Wong G.K."/>
            <person name="Wu C.I."/>
            <person name="Wu G."/>
            <person name="Yamamoto D."/>
            <person name="Yang H.P."/>
            <person name="Yang S.P."/>
            <person name="Yorke J.A."/>
            <person name="Yoshida K."/>
            <person name="Zdobnov E."/>
            <person name="Zhang P."/>
            <person name="Zhang Y."/>
            <person name="Zimin A.V."/>
            <person name="Baldwin J."/>
            <person name="Abdouelleil A."/>
            <person name="Abdulkadir J."/>
            <person name="Abebe A."/>
            <person name="Abera B."/>
            <person name="Abreu J."/>
            <person name="Acer S.C."/>
            <person name="Aftuck L."/>
            <person name="Alexander A."/>
            <person name="An P."/>
            <person name="Anderson E."/>
            <person name="Anderson S."/>
            <person name="Arachi H."/>
            <person name="Azer M."/>
            <person name="Bachantsang P."/>
            <person name="Barry A."/>
            <person name="Bayul T."/>
            <person name="Berlin A."/>
            <person name="Bessette D."/>
            <person name="Bloom T."/>
            <person name="Blye J."/>
            <person name="Boguslavskiy L."/>
            <person name="Bonnet C."/>
            <person name="Boukhgalter B."/>
            <person name="Bourzgui I."/>
            <person name="Brown A."/>
            <person name="Cahill P."/>
            <person name="Channer S."/>
            <person name="Cheshatsang Y."/>
            <person name="Chuda L."/>
            <person name="Citroen M."/>
            <person name="Collymore A."/>
            <person name="Cooke P."/>
            <person name="Costello M."/>
            <person name="D'Aco K."/>
            <person name="Daza R."/>
            <person name="De Haan G."/>
            <person name="DeGray S."/>
            <person name="DeMaso C."/>
            <person name="Dhargay N."/>
            <person name="Dooley K."/>
            <person name="Dooley E."/>
            <person name="Doricent M."/>
            <person name="Dorje P."/>
            <person name="Dorjee K."/>
            <person name="Dupes A."/>
            <person name="Elong R."/>
            <person name="Falk J."/>
            <person name="Farina A."/>
            <person name="Faro S."/>
            <person name="Ferguson D."/>
            <person name="Fisher S."/>
            <person name="Foley C.D."/>
            <person name="Franke A."/>
            <person name="Friedrich D."/>
            <person name="Gadbois L."/>
            <person name="Gearin G."/>
            <person name="Gearin C.R."/>
            <person name="Giannoukos G."/>
            <person name="Goode T."/>
            <person name="Graham J."/>
            <person name="Grandbois E."/>
            <person name="Grewal S."/>
            <person name="Gyaltsen K."/>
            <person name="Hafez N."/>
            <person name="Hagos B."/>
            <person name="Hall J."/>
            <person name="Henson C."/>
            <person name="Hollinger A."/>
            <person name="Honan T."/>
            <person name="Huard M.D."/>
            <person name="Hughes L."/>
            <person name="Hurhula B."/>
            <person name="Husby M.E."/>
            <person name="Kamat A."/>
            <person name="Kanga B."/>
            <person name="Kashin S."/>
            <person name="Khazanovich D."/>
            <person name="Kisner P."/>
            <person name="Lance K."/>
            <person name="Lara M."/>
            <person name="Lee W."/>
            <person name="Lennon N."/>
            <person name="Letendre F."/>
            <person name="LeVine R."/>
            <person name="Lipovsky A."/>
            <person name="Liu X."/>
            <person name="Liu J."/>
            <person name="Liu S."/>
            <person name="Lokyitsang T."/>
            <person name="Lokyitsang Y."/>
            <person name="Lubonja R."/>
            <person name="Lui A."/>
            <person name="MacDonald P."/>
            <person name="Magnisalis V."/>
            <person name="Maru K."/>
            <person name="Matthews C."/>
            <person name="McCusker W."/>
            <person name="McDonough S."/>
            <person name="Mehta T."/>
            <person name="Meldrim J."/>
            <person name="Meneus L."/>
            <person name="Mihai O."/>
            <person name="Mihalev A."/>
            <person name="Mihova T."/>
            <person name="Mittelman R."/>
            <person name="Mlenga V."/>
            <person name="Montmayeur A."/>
            <person name="Mulrain L."/>
            <person name="Navidi A."/>
            <person name="Naylor J."/>
            <person name="Negash T."/>
            <person name="Nguyen T."/>
            <person name="Nguyen N."/>
            <person name="Nicol R."/>
            <person name="Norbu C."/>
            <person name="Norbu N."/>
            <person name="Novod N."/>
            <person name="O'Neill B."/>
            <person name="Osman S."/>
            <person name="Markiewicz E."/>
            <person name="Oyono O.L."/>
            <person name="Patti C."/>
            <person name="Phunkhang P."/>
            <person name="Pierre F."/>
            <person name="Priest M."/>
            <person name="Raghuraman S."/>
            <person name="Rege F."/>
            <person name="Reyes R."/>
            <person name="Rise C."/>
            <person name="Rogov P."/>
            <person name="Ross K."/>
            <person name="Ryan E."/>
            <person name="Settipalli S."/>
            <person name="Shea T."/>
            <person name="Sherpa N."/>
            <person name="Shi L."/>
            <person name="Shih D."/>
            <person name="Sparrow T."/>
            <person name="Spaulding J."/>
            <person name="Stalker J."/>
            <person name="Stange-Thomann N."/>
            <person name="Stavropoulos S."/>
            <person name="Stone C."/>
            <person name="Strader C."/>
            <person name="Tesfaye S."/>
            <person name="Thomson T."/>
            <person name="Thoulutsang Y."/>
            <person name="Thoulutsang D."/>
            <person name="Topham K."/>
            <person name="Topping I."/>
            <person name="Tsamla T."/>
            <person name="Vassiliev H."/>
            <person name="Vo A."/>
            <person name="Wangchuk T."/>
            <person name="Wangdi T."/>
            <person name="Weiand M."/>
            <person name="Wilkinson J."/>
            <person name="Wilson A."/>
            <person name="Yadav S."/>
            <person name="Young G."/>
            <person name="Yu Q."/>
            <person name="Zembek L."/>
            <person name="Zhong D."/>
            <person name="Zimmer A."/>
            <person name="Zwirko Z."/>
            <person name="Jaffe D.B."/>
            <person name="Alvarez P."/>
            <person name="Brockman W."/>
            <person name="Butler J."/>
            <person name="Chin C."/>
            <person name="Gnerre S."/>
            <person name="Grabherr M."/>
            <person name="Kleber M."/>
            <person name="Mauceli E."/>
            <person name="MacCallum I."/>
        </authorList>
    </citation>
    <scope>NUCLEOTIDE SEQUENCE [LARGE SCALE GENOMIC DNA]</scope>
    <source>
        <strain evidence="2">Rob3c / Tucson 14021-0248.25</strain>
    </source>
</reference>
<keyword evidence="2" id="KW-1185">Reference proteome</keyword>
<accession>B4HVP3</accession>
<protein>
    <submittedName>
        <fullName evidence="1">GM14381</fullName>
    </submittedName>
</protein>
<dbReference type="Proteomes" id="UP000001292">
    <property type="component" value="Unassembled WGS sequence"/>
</dbReference>
<evidence type="ECO:0000313" key="1">
    <source>
        <dbReference type="EMBL" id="EDW50008.1"/>
    </source>
</evidence>
<sequence>MVASRSLKIHEHRPFGVGNYESLVGRSSTLVHLSELYLDGECELKELYLVRAGSSLVTGVRSIAEPLALQRPQGYHTSSTVTTAWLHIAFSVDGADGVDGVGRTQVPSLSSSQTLTNDPTTSMQTAGCYINPIRVRGEGLLAVLLGVTSGPKSRRLWWGQVGAQISTDLCNAKKVVNLSRVANSKDK</sequence>
<gene>
    <name evidence="1" type="primary">Dsec\GM14381</name>
    <name evidence="1" type="ORF">Dsec_GM14381</name>
</gene>
<dbReference type="AlphaFoldDB" id="B4HVP3"/>
<name>B4HVP3_DROSE</name>
<dbReference type="EMBL" id="CH480817">
    <property type="protein sequence ID" value="EDW50008.1"/>
    <property type="molecule type" value="Genomic_DNA"/>
</dbReference>